<dbReference type="EMBL" id="JBHTOP010000013">
    <property type="protein sequence ID" value="MFD1671625.1"/>
    <property type="molecule type" value="Genomic_DNA"/>
</dbReference>
<dbReference type="SUPFAM" id="SSF52218">
    <property type="entry name" value="Flavoproteins"/>
    <property type="match status" value="1"/>
</dbReference>
<dbReference type="InterPro" id="IPR029039">
    <property type="entry name" value="Flavoprotein-like_sf"/>
</dbReference>
<name>A0ABW4J6R4_9LACO</name>
<dbReference type="RefSeq" id="WP_125715677.1">
    <property type="nucleotide sequence ID" value="NZ_JBHTOP010000013.1"/>
</dbReference>
<sequence length="152" mass="16844">MLILYFSATGTTEQAAKLLQTKTGAKLVELQIDPAYPSSYDQLTGISKDQIDQDIHPNIKNLPDLTDEKTIFIGFPIWYQQSPMFINTFFEQADLKGKVVIPFATSMSTPMSANTPFLKKMAANTGAILQGGFLGNNEKVMTTYLTDRALLK</sequence>
<dbReference type="Gene3D" id="3.40.50.360">
    <property type="match status" value="1"/>
</dbReference>
<comment type="caution">
    <text evidence="2">The sequence shown here is derived from an EMBL/GenBank/DDBJ whole genome shotgun (WGS) entry which is preliminary data.</text>
</comment>
<proteinExistence type="predicted"/>
<dbReference type="Proteomes" id="UP001597267">
    <property type="component" value="Unassembled WGS sequence"/>
</dbReference>
<reference evidence="3" key="1">
    <citation type="journal article" date="2019" name="Int. J. Syst. Evol. Microbiol.">
        <title>The Global Catalogue of Microorganisms (GCM) 10K type strain sequencing project: providing services to taxonomists for standard genome sequencing and annotation.</title>
        <authorList>
            <consortium name="The Broad Institute Genomics Platform"/>
            <consortium name="The Broad Institute Genome Sequencing Center for Infectious Disease"/>
            <person name="Wu L."/>
            <person name="Ma J."/>
        </authorList>
    </citation>
    <scope>NUCLEOTIDE SEQUENCE [LARGE SCALE GENOMIC DNA]</scope>
    <source>
        <strain evidence="3">CCM 8896</strain>
    </source>
</reference>
<dbReference type="PROSITE" id="PS00201">
    <property type="entry name" value="FLAVODOXIN"/>
    <property type="match status" value="1"/>
</dbReference>
<evidence type="ECO:0000259" key="1">
    <source>
        <dbReference type="Pfam" id="PF12682"/>
    </source>
</evidence>
<protein>
    <submittedName>
        <fullName evidence="2">Flavodoxin</fullName>
    </submittedName>
</protein>
<dbReference type="PANTHER" id="PTHR39201:SF1">
    <property type="entry name" value="FLAVODOXIN-LIKE DOMAIN-CONTAINING PROTEIN"/>
    <property type="match status" value="1"/>
</dbReference>
<gene>
    <name evidence="2" type="ORF">ACFQ5M_05920</name>
</gene>
<evidence type="ECO:0000313" key="3">
    <source>
        <dbReference type="Proteomes" id="UP001597267"/>
    </source>
</evidence>
<feature type="domain" description="Flavodoxin-like" evidence="1">
    <location>
        <begin position="2"/>
        <end position="125"/>
    </location>
</feature>
<organism evidence="2 3">
    <name type="scientific">Agrilactobacillus yilanensis</name>
    <dbReference type="NCBI Taxonomy" id="2485997"/>
    <lineage>
        <taxon>Bacteria</taxon>
        <taxon>Bacillati</taxon>
        <taxon>Bacillota</taxon>
        <taxon>Bacilli</taxon>
        <taxon>Lactobacillales</taxon>
        <taxon>Lactobacillaceae</taxon>
        <taxon>Agrilactobacillus</taxon>
    </lineage>
</organism>
<dbReference type="InterPro" id="IPR008254">
    <property type="entry name" value="Flavodoxin/NO_synth"/>
</dbReference>
<dbReference type="InterPro" id="IPR001226">
    <property type="entry name" value="Flavodoxin_CS"/>
</dbReference>
<accession>A0ABW4J6R4</accession>
<dbReference type="PANTHER" id="PTHR39201">
    <property type="entry name" value="EXPORTED PROTEIN-RELATED"/>
    <property type="match status" value="1"/>
</dbReference>
<evidence type="ECO:0000313" key="2">
    <source>
        <dbReference type="EMBL" id="MFD1671625.1"/>
    </source>
</evidence>
<keyword evidence="3" id="KW-1185">Reference proteome</keyword>
<dbReference type="Pfam" id="PF12682">
    <property type="entry name" value="Flavodoxin_4"/>
    <property type="match status" value="1"/>
</dbReference>